<dbReference type="OrthoDB" id="1295525at2759"/>
<evidence type="ECO:0000313" key="3">
    <source>
        <dbReference type="Proteomes" id="UP000829196"/>
    </source>
</evidence>
<dbReference type="SMR" id="A0A8T3CE24"/>
<evidence type="ECO:0000313" key="2">
    <source>
        <dbReference type="EMBL" id="KAI0530673.1"/>
    </source>
</evidence>
<dbReference type="GO" id="GO:0046872">
    <property type="term" value="F:metal ion binding"/>
    <property type="evidence" value="ECO:0007669"/>
    <property type="project" value="InterPro"/>
</dbReference>
<comment type="caution">
    <text evidence="2">The sequence shown here is derived from an EMBL/GenBank/DDBJ whole genome shotgun (WGS) entry which is preliminary data.</text>
</comment>
<reference evidence="2" key="1">
    <citation type="journal article" date="2022" name="Front. Genet.">
        <title>Chromosome-Scale Assembly of the Dendrobium nobile Genome Provides Insights Into the Molecular Mechanism of the Biosynthesis of the Medicinal Active Ingredient of Dendrobium.</title>
        <authorList>
            <person name="Xu Q."/>
            <person name="Niu S.-C."/>
            <person name="Li K.-L."/>
            <person name="Zheng P.-J."/>
            <person name="Zhang X.-J."/>
            <person name="Jia Y."/>
            <person name="Liu Y."/>
            <person name="Niu Y.-X."/>
            <person name="Yu L.-H."/>
            <person name="Chen D.-F."/>
            <person name="Zhang G.-Q."/>
        </authorList>
    </citation>
    <scope>NUCLEOTIDE SEQUENCE</scope>
    <source>
        <tissue evidence="2">Leaf</tissue>
    </source>
</reference>
<accession>A0A8T3CE24</accession>
<name>A0A8T3CE24_DENNO</name>
<keyword evidence="3" id="KW-1185">Reference proteome</keyword>
<dbReference type="Pfam" id="PF00403">
    <property type="entry name" value="HMA"/>
    <property type="match status" value="1"/>
</dbReference>
<dbReference type="Proteomes" id="UP000829196">
    <property type="component" value="Unassembled WGS sequence"/>
</dbReference>
<feature type="domain" description="HMA" evidence="1">
    <location>
        <begin position="24"/>
        <end position="64"/>
    </location>
</feature>
<protein>
    <recommendedName>
        <fullName evidence="1">HMA domain-containing protein</fullName>
    </recommendedName>
</protein>
<dbReference type="AlphaFoldDB" id="A0A8T3CE24"/>
<dbReference type="SUPFAM" id="SSF55008">
    <property type="entry name" value="HMA, heavy metal-associated domain"/>
    <property type="match status" value="1"/>
</dbReference>
<dbReference type="InterPro" id="IPR036163">
    <property type="entry name" value="HMA_dom_sf"/>
</dbReference>
<proteinExistence type="predicted"/>
<gene>
    <name evidence="2" type="ORF">KFK09_000220</name>
</gene>
<dbReference type="InterPro" id="IPR006121">
    <property type="entry name" value="HMA_dom"/>
</dbReference>
<evidence type="ECO:0000259" key="1">
    <source>
        <dbReference type="Pfam" id="PF00403"/>
    </source>
</evidence>
<dbReference type="Gene3D" id="3.30.70.100">
    <property type="match status" value="1"/>
</dbReference>
<dbReference type="EMBL" id="JAGYWB010000001">
    <property type="protein sequence ID" value="KAI0530673.1"/>
    <property type="molecule type" value="Genomic_DNA"/>
</dbReference>
<sequence length="89" mass="10010">MGGTNKQSLRSAENLSLPKIQVIVMKANMSCNHCRQRVTGLISRMNSILDYIVDCKKNEVTIRGIVHDKRNKRIPGSMLLVRMMCLGPP</sequence>
<organism evidence="2 3">
    <name type="scientific">Dendrobium nobile</name>
    <name type="common">Orchid</name>
    <dbReference type="NCBI Taxonomy" id="94219"/>
    <lineage>
        <taxon>Eukaryota</taxon>
        <taxon>Viridiplantae</taxon>
        <taxon>Streptophyta</taxon>
        <taxon>Embryophyta</taxon>
        <taxon>Tracheophyta</taxon>
        <taxon>Spermatophyta</taxon>
        <taxon>Magnoliopsida</taxon>
        <taxon>Liliopsida</taxon>
        <taxon>Asparagales</taxon>
        <taxon>Orchidaceae</taxon>
        <taxon>Epidendroideae</taxon>
        <taxon>Malaxideae</taxon>
        <taxon>Dendrobiinae</taxon>
        <taxon>Dendrobium</taxon>
    </lineage>
</organism>